<name>A0AAD4HKH7_9AGAM</name>
<dbReference type="Proteomes" id="UP001195769">
    <property type="component" value="Unassembled WGS sequence"/>
</dbReference>
<sequence length="489" mass="55532">MQSTQIESSFSSLNEPAHLVVRDIQSTTIAPSQSFAHHSSSNDELYASSLDAFGFHEQVPGFQFAHPGSAQYDLEEDGNNINANMHYAPQNLLYAPRPIPVVVNTDTILARDDATRIPRVRPTFVHSQTSTGSNRPALRATLPAPFTYCIPREFLEVESIIPMMIYEKLDEHYDMPLRLPPYFNMPGAQKHAQFDMPDARQYAQLISDFCQHKDAVTRRYYSKVPRNPCFPDDLRRPRIYPIKLLKQLPDHLERYKDAFPEPIPMVIIRNSEVICMNPPRWYNMYGVIIHVLHTEHPSNPENLENPEDTLWSMTLKRGVSASYKPLSGSQLGVVTSPLQFGNMIYSAEELTYFNFAVNVFMEVPTFPGSELKEPAAAYKGAFILNVIDHPMDPAYWTELSKDQKMDVCWDAPQLFDSLPTLCPNFPAVDLHFQNWDINLLGVLDDLKFGIVDDSTDAASARNGNQDRRARPAERPFAIPVNNISRSSQI</sequence>
<evidence type="ECO:0000313" key="1">
    <source>
        <dbReference type="EMBL" id="KAG1899953.1"/>
    </source>
</evidence>
<dbReference type="EMBL" id="JABBWK010000029">
    <property type="protein sequence ID" value="KAG1899953.1"/>
    <property type="molecule type" value="Genomic_DNA"/>
</dbReference>
<organism evidence="1 2">
    <name type="scientific">Suillus fuscotomentosus</name>
    <dbReference type="NCBI Taxonomy" id="1912939"/>
    <lineage>
        <taxon>Eukaryota</taxon>
        <taxon>Fungi</taxon>
        <taxon>Dikarya</taxon>
        <taxon>Basidiomycota</taxon>
        <taxon>Agaricomycotina</taxon>
        <taxon>Agaricomycetes</taxon>
        <taxon>Agaricomycetidae</taxon>
        <taxon>Boletales</taxon>
        <taxon>Suillineae</taxon>
        <taxon>Suillaceae</taxon>
        <taxon>Suillus</taxon>
    </lineage>
</organism>
<proteinExistence type="predicted"/>
<gene>
    <name evidence="1" type="ORF">F5891DRAFT_1035334</name>
</gene>
<comment type="caution">
    <text evidence="1">The sequence shown here is derived from an EMBL/GenBank/DDBJ whole genome shotgun (WGS) entry which is preliminary data.</text>
</comment>
<dbReference type="GeneID" id="64656101"/>
<accession>A0AAD4HKH7</accession>
<evidence type="ECO:0000313" key="2">
    <source>
        <dbReference type="Proteomes" id="UP001195769"/>
    </source>
</evidence>
<keyword evidence="2" id="KW-1185">Reference proteome</keyword>
<dbReference type="RefSeq" id="XP_041225529.1">
    <property type="nucleotide sequence ID" value="XM_041361803.1"/>
</dbReference>
<protein>
    <submittedName>
        <fullName evidence="1">Uncharacterized protein</fullName>
    </submittedName>
</protein>
<reference evidence="1" key="1">
    <citation type="journal article" date="2020" name="New Phytol.">
        <title>Comparative genomics reveals dynamic genome evolution in host specialist ectomycorrhizal fungi.</title>
        <authorList>
            <person name="Lofgren L.A."/>
            <person name="Nguyen N.H."/>
            <person name="Vilgalys R."/>
            <person name="Ruytinx J."/>
            <person name="Liao H.L."/>
            <person name="Branco S."/>
            <person name="Kuo A."/>
            <person name="LaButti K."/>
            <person name="Lipzen A."/>
            <person name="Andreopoulos W."/>
            <person name="Pangilinan J."/>
            <person name="Riley R."/>
            <person name="Hundley H."/>
            <person name="Na H."/>
            <person name="Barry K."/>
            <person name="Grigoriev I.V."/>
            <person name="Stajich J.E."/>
            <person name="Kennedy P.G."/>
        </authorList>
    </citation>
    <scope>NUCLEOTIDE SEQUENCE</scope>
    <source>
        <strain evidence="1">FC203</strain>
    </source>
</reference>
<dbReference type="AlphaFoldDB" id="A0AAD4HKH7"/>